<dbReference type="Proteomes" id="UP000031668">
    <property type="component" value="Unassembled WGS sequence"/>
</dbReference>
<evidence type="ECO:0000313" key="1">
    <source>
        <dbReference type="EMBL" id="KII63073.1"/>
    </source>
</evidence>
<sequence>MSVHTQDYDVKYELVSDYKIFEGHILVMQPIARVTYKLYIIDARKKTHEMAHFPSLLKINDVKFFEYAFGNYYIVLVHQDLTTCLWTTTSTPFHFVRKICYNEPISGSMKSNIHIDKGFEGQIYMNLPSIGNILTTHRTTDDGRFWDIVKFKDLNSENDAPVKFNFEFHDPHSVPIHFGFIDIQYKKLKDGLQPFLTTDGGHSWNPMPITAIRPILLNYETVILSINRDLSAINYSYDKGTTWLTHKLFTKSHSLYHFGRLSDTDLKVLIVTRGSEDDELRFSILDFSNIFSLYAFYHRFRVQNE</sequence>
<evidence type="ECO:0008006" key="3">
    <source>
        <dbReference type="Google" id="ProtNLM"/>
    </source>
</evidence>
<evidence type="ECO:0000313" key="2">
    <source>
        <dbReference type="Proteomes" id="UP000031668"/>
    </source>
</evidence>
<keyword evidence="2" id="KW-1185">Reference proteome</keyword>
<reference evidence="1 2" key="1">
    <citation type="journal article" date="2014" name="Genome Biol. Evol.">
        <title>The genome of the myxosporean Thelohanellus kitauei shows adaptations to nutrient acquisition within its fish host.</title>
        <authorList>
            <person name="Yang Y."/>
            <person name="Xiong J."/>
            <person name="Zhou Z."/>
            <person name="Huo F."/>
            <person name="Miao W."/>
            <person name="Ran C."/>
            <person name="Liu Y."/>
            <person name="Zhang J."/>
            <person name="Feng J."/>
            <person name="Wang M."/>
            <person name="Wang M."/>
            <person name="Wang L."/>
            <person name="Yao B."/>
        </authorList>
    </citation>
    <scope>NUCLEOTIDE SEQUENCE [LARGE SCALE GENOMIC DNA]</scope>
    <source>
        <strain evidence="1">Wuqing</strain>
    </source>
</reference>
<dbReference type="EMBL" id="JWZT01004779">
    <property type="protein sequence ID" value="KII63073.1"/>
    <property type="molecule type" value="Genomic_DNA"/>
</dbReference>
<organism evidence="1 2">
    <name type="scientific">Thelohanellus kitauei</name>
    <name type="common">Myxosporean</name>
    <dbReference type="NCBI Taxonomy" id="669202"/>
    <lineage>
        <taxon>Eukaryota</taxon>
        <taxon>Metazoa</taxon>
        <taxon>Cnidaria</taxon>
        <taxon>Myxozoa</taxon>
        <taxon>Myxosporea</taxon>
        <taxon>Bivalvulida</taxon>
        <taxon>Platysporina</taxon>
        <taxon>Myxobolidae</taxon>
        <taxon>Thelohanellus</taxon>
    </lineage>
</organism>
<proteinExistence type="predicted"/>
<dbReference type="SUPFAM" id="SSF50939">
    <property type="entry name" value="Sialidases"/>
    <property type="match status" value="1"/>
</dbReference>
<dbReference type="OrthoDB" id="443634at2759"/>
<dbReference type="InterPro" id="IPR036278">
    <property type="entry name" value="Sialidase_sf"/>
</dbReference>
<name>A0A0C2ICM3_THEKT</name>
<comment type="caution">
    <text evidence="1">The sequence shown here is derived from an EMBL/GenBank/DDBJ whole genome shotgun (WGS) entry which is preliminary data.</text>
</comment>
<protein>
    <recommendedName>
        <fullName evidence="3">Vacuolar protein sorting/targeting protein 10</fullName>
    </recommendedName>
</protein>
<accession>A0A0C2ICM3</accession>
<gene>
    <name evidence="1" type="ORF">RF11_12400</name>
</gene>
<dbReference type="AlphaFoldDB" id="A0A0C2ICM3"/>